<dbReference type="AlphaFoldDB" id="A0A382QNX2"/>
<sequence length="34" mass="4020">MLDLLENVMSASLSNVRIMQQLDKRSQRMLKIKE</sequence>
<proteinExistence type="predicted"/>
<dbReference type="EMBL" id="UINC01115547">
    <property type="protein sequence ID" value="SVC86657.1"/>
    <property type="molecule type" value="Genomic_DNA"/>
</dbReference>
<organism evidence="1">
    <name type="scientific">marine metagenome</name>
    <dbReference type="NCBI Taxonomy" id="408172"/>
    <lineage>
        <taxon>unclassified sequences</taxon>
        <taxon>metagenomes</taxon>
        <taxon>ecological metagenomes</taxon>
    </lineage>
</organism>
<evidence type="ECO:0000313" key="1">
    <source>
        <dbReference type="EMBL" id="SVC86657.1"/>
    </source>
</evidence>
<feature type="non-terminal residue" evidence="1">
    <location>
        <position position="34"/>
    </location>
</feature>
<accession>A0A382QNX2</accession>
<gene>
    <name evidence="1" type="ORF">METZ01_LOCUS339511</name>
</gene>
<protein>
    <submittedName>
        <fullName evidence="1">Uncharacterized protein</fullName>
    </submittedName>
</protein>
<name>A0A382QNX2_9ZZZZ</name>
<reference evidence="1" key="1">
    <citation type="submission" date="2018-05" db="EMBL/GenBank/DDBJ databases">
        <authorList>
            <person name="Lanie J.A."/>
            <person name="Ng W.-L."/>
            <person name="Kazmierczak K.M."/>
            <person name="Andrzejewski T.M."/>
            <person name="Davidsen T.M."/>
            <person name="Wayne K.J."/>
            <person name="Tettelin H."/>
            <person name="Glass J.I."/>
            <person name="Rusch D."/>
            <person name="Podicherti R."/>
            <person name="Tsui H.-C.T."/>
            <person name="Winkler M.E."/>
        </authorList>
    </citation>
    <scope>NUCLEOTIDE SEQUENCE</scope>
</reference>